<name>A0AAV9XZH6_9CRYT</name>
<dbReference type="EMBL" id="JAWDEY010000009">
    <property type="protein sequence ID" value="KAK6590123.1"/>
    <property type="molecule type" value="Genomic_DNA"/>
</dbReference>
<dbReference type="PROSITE" id="PS50800">
    <property type="entry name" value="SAP"/>
    <property type="match status" value="1"/>
</dbReference>
<dbReference type="GO" id="GO:0005634">
    <property type="term" value="C:nucleus"/>
    <property type="evidence" value="ECO:0007669"/>
    <property type="project" value="TreeGrafter"/>
</dbReference>
<dbReference type="Proteomes" id="UP001311799">
    <property type="component" value="Unassembled WGS sequence"/>
</dbReference>
<reference evidence="4 5" key="1">
    <citation type="submission" date="2023-10" db="EMBL/GenBank/DDBJ databases">
        <title>Comparative genomics analysis reveals potential genetic determinants of host preference in Cryptosporidium xiaoi.</title>
        <authorList>
            <person name="Xiao L."/>
            <person name="Li J."/>
        </authorList>
    </citation>
    <scope>NUCLEOTIDE SEQUENCE [LARGE SCALE GENOMIC DNA]</scope>
    <source>
        <strain evidence="4 5">52996</strain>
    </source>
</reference>
<evidence type="ECO:0000313" key="5">
    <source>
        <dbReference type="Proteomes" id="UP001311799"/>
    </source>
</evidence>
<organism evidence="4 5">
    <name type="scientific">Cryptosporidium xiaoi</name>
    <dbReference type="NCBI Taxonomy" id="659607"/>
    <lineage>
        <taxon>Eukaryota</taxon>
        <taxon>Sar</taxon>
        <taxon>Alveolata</taxon>
        <taxon>Apicomplexa</taxon>
        <taxon>Conoidasida</taxon>
        <taxon>Coccidia</taxon>
        <taxon>Eucoccidiorida</taxon>
        <taxon>Eimeriorina</taxon>
        <taxon>Cryptosporidiidae</taxon>
        <taxon>Cryptosporidium</taxon>
    </lineage>
</organism>
<dbReference type="InterPro" id="IPR003034">
    <property type="entry name" value="SAP_dom"/>
</dbReference>
<dbReference type="SUPFAM" id="SSF68906">
    <property type="entry name" value="SAP domain"/>
    <property type="match status" value="1"/>
</dbReference>
<keyword evidence="1" id="KW-0597">Phosphoprotein</keyword>
<dbReference type="GO" id="GO:0016973">
    <property type="term" value="P:poly(A)+ mRNA export from nucleus"/>
    <property type="evidence" value="ECO:0007669"/>
    <property type="project" value="TreeGrafter"/>
</dbReference>
<dbReference type="Pfam" id="PF02037">
    <property type="entry name" value="SAP"/>
    <property type="match status" value="1"/>
</dbReference>
<keyword evidence="5" id="KW-1185">Reference proteome</keyword>
<evidence type="ECO:0000313" key="4">
    <source>
        <dbReference type="EMBL" id="KAK6590123.1"/>
    </source>
</evidence>
<dbReference type="Gene3D" id="1.10.720.30">
    <property type="entry name" value="SAP domain"/>
    <property type="match status" value="1"/>
</dbReference>
<sequence length="200" mass="23215">MNYQSLKIDELKELLKEKGLSVVGRKQQLIQALIIHDSQNNVNNSSFTDDSSLCSANKEGSSVHNKNVDKIEENSGNKVKQEMKTNKSELNTELSNKIKPTICINDVNQLTEQERIELRRQKFGICESLTEDQKRLARMKRFGFRSESDKLRLRRERFGMISESEKIKQRKERFGTISKAIDSEHEKKIQARKLRFGLKS</sequence>
<feature type="domain" description="SAP" evidence="3">
    <location>
        <begin position="3"/>
        <end position="37"/>
    </location>
</feature>
<comment type="caution">
    <text evidence="4">The sequence shown here is derived from an EMBL/GenBank/DDBJ whole genome shotgun (WGS) entry which is preliminary data.</text>
</comment>
<evidence type="ECO:0000256" key="1">
    <source>
        <dbReference type="ARBA" id="ARBA00022553"/>
    </source>
</evidence>
<gene>
    <name evidence="4" type="ORF">RS030_182721</name>
</gene>
<comment type="similarity">
    <text evidence="2">Belongs to the SAP domain-containing ribonucleoprotein family.</text>
</comment>
<accession>A0AAV9XZH6</accession>
<dbReference type="AlphaFoldDB" id="A0AAV9XZH6"/>
<evidence type="ECO:0000259" key="3">
    <source>
        <dbReference type="PROSITE" id="PS50800"/>
    </source>
</evidence>
<protein>
    <submittedName>
        <fullName evidence="4">Mucin like protein</fullName>
    </submittedName>
</protein>
<proteinExistence type="inferred from homology"/>
<dbReference type="InterPro" id="IPR036361">
    <property type="entry name" value="SAP_dom_sf"/>
</dbReference>
<dbReference type="SMART" id="SM00513">
    <property type="entry name" value="SAP"/>
    <property type="match status" value="1"/>
</dbReference>
<dbReference type="PANTHER" id="PTHR46551">
    <property type="entry name" value="SAP DOMAIN-CONTAINING RIBONUCLEOPROTEIN"/>
    <property type="match status" value="1"/>
</dbReference>
<dbReference type="PANTHER" id="PTHR46551:SF1">
    <property type="entry name" value="SAP DOMAIN-CONTAINING RIBONUCLEOPROTEIN"/>
    <property type="match status" value="1"/>
</dbReference>
<dbReference type="InterPro" id="IPR052240">
    <property type="entry name" value="SAP_domain_ribonucleoprotein"/>
</dbReference>
<evidence type="ECO:0000256" key="2">
    <source>
        <dbReference type="ARBA" id="ARBA00046328"/>
    </source>
</evidence>